<reference evidence="1 2" key="1">
    <citation type="journal article" date="1998" name="Mol. Microbiol.">
        <title>Molecular analysis of Methanobacterium phage psiM2.</title>
        <authorList>
            <person name="Pfister P."/>
            <person name="Wasserfallen A."/>
            <person name="Stettler R."/>
            <person name="Leisinger T."/>
        </authorList>
    </citation>
    <scope>NUCLEOTIDE SEQUENCE</scope>
</reference>
<dbReference type="EMBL" id="AF065411">
    <property type="protein sequence ID" value="AAC27041.1"/>
    <property type="molecule type" value="Genomic_DNA"/>
</dbReference>
<dbReference type="PIR" id="T12718">
    <property type="entry name" value="T12718"/>
</dbReference>
<proteinExistence type="predicted"/>
<dbReference type="RefSeq" id="NP_046957.1">
    <property type="nucleotide sequence ID" value="NC_001902.1"/>
</dbReference>
<keyword evidence="2" id="KW-1185">Reference proteome</keyword>
<name>O80192_METM2</name>
<accession>O80192</accession>
<evidence type="ECO:0000313" key="1">
    <source>
        <dbReference type="EMBL" id="AAC27041.1"/>
    </source>
</evidence>
<organism evidence="1 2">
    <name type="scientific">Methanobacterium phage psiM2</name>
    <name type="common">PsiM2</name>
    <dbReference type="NCBI Taxonomy" id="77048"/>
    <lineage>
        <taxon>Viruses</taxon>
        <taxon>Duplodnaviria</taxon>
        <taxon>Heunggongvirae</taxon>
        <taxon>Uroviricota</taxon>
        <taxon>Caudoviricetes</taxon>
        <taxon>Methanobavirales</taxon>
        <taxon>Leisingerviridae</taxon>
        <taxon>Psimunavirus</taxon>
        <taxon>Psimunavirus limi</taxon>
        <taxon>Psimunavirus psiM2</taxon>
    </lineage>
</organism>
<evidence type="ECO:0000313" key="2">
    <source>
        <dbReference type="Proteomes" id="UP000001155"/>
    </source>
</evidence>
<dbReference type="KEGG" id="vg:1261701"/>
<protein>
    <submittedName>
        <fullName evidence="1">Uncharacterized protein</fullName>
    </submittedName>
</protein>
<dbReference type="Proteomes" id="UP000001155">
    <property type="component" value="Segment"/>
</dbReference>
<dbReference type="GeneID" id="1261701"/>
<sequence length="95" mass="11228">MEEPHRMGPQMGGRRMQRRICGRRDIQKAIKELLMEYGELSVEELHRLLLHNYEFGRNYDVTRQAVTIYTRRVAVTTGITMNKYGKPVRVYTLEA</sequence>